<evidence type="ECO:0000259" key="1">
    <source>
        <dbReference type="Pfam" id="PF19657"/>
    </source>
</evidence>
<sequence>MQDSDLSVVSGQSGITIDINTSSDVTVGEVRYEDNANGTLEKGGGGAFSLRDLVIKDSAFSFDIDVTGTGELVMKLNSFDVMDVSLGALQFNYDSSLAAVDPLSSTASSEAQLQNQYSRVGSLAINDFTLASNADITFKFTNEGEFAFTAGMPTGSFFYFTYIDDGEFDYDTGNDGDAVKNDTAGKNYISTRVEFDDFRLNDIKLKGEGIGSDSHLNISLGGTQGAISFRDININGAIIGSAGFENIHVDSVSYLHIKGH</sequence>
<dbReference type="AlphaFoldDB" id="R4YUC9"/>
<proteinExistence type="predicted"/>
<protein>
    <recommendedName>
        <fullName evidence="1">DUF6160 domain-containing protein</fullName>
    </recommendedName>
</protein>
<keyword evidence="3" id="KW-1185">Reference proteome</keyword>
<organism evidence="2 3">
    <name type="scientific">Oleispira antarctica RB-8</name>
    <dbReference type="NCBI Taxonomy" id="698738"/>
    <lineage>
        <taxon>Bacteria</taxon>
        <taxon>Pseudomonadati</taxon>
        <taxon>Pseudomonadota</taxon>
        <taxon>Gammaproteobacteria</taxon>
        <taxon>Oceanospirillales</taxon>
        <taxon>Oceanospirillaceae</taxon>
        <taxon>Oleispira</taxon>
    </lineage>
</organism>
<dbReference type="Pfam" id="PF19657">
    <property type="entry name" value="DUF6160"/>
    <property type="match status" value="1"/>
</dbReference>
<dbReference type="InterPro" id="IPR046158">
    <property type="entry name" value="DUF6160"/>
</dbReference>
<dbReference type="KEGG" id="oai:OLEAN_C23730"/>
<dbReference type="HOGENOM" id="CLU_1068916_0_0_6"/>
<evidence type="ECO:0000313" key="2">
    <source>
        <dbReference type="EMBL" id="CCK76549.1"/>
    </source>
</evidence>
<dbReference type="Proteomes" id="UP000032749">
    <property type="component" value="Chromosome"/>
</dbReference>
<dbReference type="STRING" id="698738.OLEAN_C23730"/>
<reference evidence="2 3" key="1">
    <citation type="journal article" date="2013" name="Nat. Commun.">
        <title>Genome sequence and functional genomic analysis of the oil-degrading bacterium Oleispira antarctica.</title>
        <authorList>
            <person name="Kube M."/>
            <person name="Chernikova T.N."/>
            <person name="Al-Ramahi Y."/>
            <person name="Beloqui A."/>
            <person name="Lopez-Cortez N."/>
            <person name="Guazzaroni M.E."/>
            <person name="Heipieper H.J."/>
            <person name="Klages S."/>
            <person name="Kotsyurbenko O.R."/>
            <person name="Langer I."/>
            <person name="Nechitaylo T.Y."/>
            <person name="Lunsdorf H."/>
            <person name="Fernandez M."/>
            <person name="Juarez S."/>
            <person name="Ciordia S."/>
            <person name="Singer A."/>
            <person name="Kagan O."/>
            <person name="Egorova O."/>
            <person name="Petit P.A."/>
            <person name="Stogios P."/>
            <person name="Kim Y."/>
            <person name="Tchigvintsev A."/>
            <person name="Flick R."/>
            <person name="Denaro R."/>
            <person name="Genovese M."/>
            <person name="Albar J.P."/>
            <person name="Reva O.N."/>
            <person name="Martinez-Gomariz M."/>
            <person name="Tran H."/>
            <person name="Ferrer M."/>
            <person name="Savchenko A."/>
            <person name="Yakunin A.F."/>
            <person name="Yakimov M.M."/>
            <person name="Golyshina O.V."/>
            <person name="Reinhardt R."/>
            <person name="Golyshin P.N."/>
        </authorList>
    </citation>
    <scope>NUCLEOTIDE SEQUENCE [LARGE SCALE GENOMIC DNA]</scope>
</reference>
<feature type="domain" description="DUF6160" evidence="1">
    <location>
        <begin position="1"/>
        <end position="58"/>
    </location>
</feature>
<dbReference type="EMBL" id="FO203512">
    <property type="protein sequence ID" value="CCK76549.1"/>
    <property type="molecule type" value="Genomic_DNA"/>
</dbReference>
<name>R4YUC9_OLEAN</name>
<evidence type="ECO:0000313" key="3">
    <source>
        <dbReference type="Proteomes" id="UP000032749"/>
    </source>
</evidence>
<gene>
    <name evidence="2" type="ORF">OLEAN_C23730</name>
</gene>
<accession>R4YUC9</accession>